<dbReference type="GO" id="GO:0043164">
    <property type="term" value="P:Gram-negative-bacterium-type cell wall biogenesis"/>
    <property type="evidence" value="ECO:0007669"/>
    <property type="project" value="TreeGrafter"/>
</dbReference>
<dbReference type="STRING" id="1797535.A2744_02400"/>
<sequence length="224" mass="25272">MAKEAIFILGGGLKNDSGRWRTTNFDEPGDDFGALGDRLRVVAASCLFQDFPNYLVIASGGKGQLKDIAEAPTVASVLKQELIDLGVTADKIIEEDKSANTFEELQELKKIIIDNSLDKIVVISNDYHLPRVQAFIDQDNQLRQWLAENRLSLQSAEEILMNNDPAQWQTMINKAYRSPVMKQRIKQEQAGVKAIKQGKYEPDRGLKPAVSGRVLYQRSRLRRR</sequence>
<proteinExistence type="predicted"/>
<reference evidence="2 3" key="1">
    <citation type="journal article" date="2016" name="Nat. Commun.">
        <title>Thousands of microbial genomes shed light on interconnected biogeochemical processes in an aquifer system.</title>
        <authorList>
            <person name="Anantharaman K."/>
            <person name="Brown C.T."/>
            <person name="Hug L.A."/>
            <person name="Sharon I."/>
            <person name="Castelle C.J."/>
            <person name="Probst A.J."/>
            <person name="Thomas B.C."/>
            <person name="Singh A."/>
            <person name="Wilkins M.J."/>
            <person name="Karaoz U."/>
            <person name="Brodie E.L."/>
            <person name="Williams K.H."/>
            <person name="Hubbard S.S."/>
            <person name="Banfield J.F."/>
        </authorList>
    </citation>
    <scope>NUCLEOTIDE SEQUENCE [LARGE SCALE GENOMIC DNA]</scope>
</reference>
<evidence type="ECO:0000313" key="3">
    <source>
        <dbReference type="Proteomes" id="UP000178240"/>
    </source>
</evidence>
<dbReference type="Proteomes" id="UP000178240">
    <property type="component" value="Unassembled WGS sequence"/>
</dbReference>
<dbReference type="EMBL" id="MHIE01000019">
    <property type="protein sequence ID" value="OGY45517.1"/>
    <property type="molecule type" value="Genomic_DNA"/>
</dbReference>
<accession>A0A1G1Y1R0</accession>
<dbReference type="InterPro" id="IPR003848">
    <property type="entry name" value="DUF218"/>
</dbReference>
<evidence type="ECO:0000313" key="2">
    <source>
        <dbReference type="EMBL" id="OGY45517.1"/>
    </source>
</evidence>
<dbReference type="PANTHER" id="PTHR30336:SF4">
    <property type="entry name" value="ENVELOPE BIOGENESIS FACTOR ELYC"/>
    <property type="match status" value="1"/>
</dbReference>
<dbReference type="InterPro" id="IPR014729">
    <property type="entry name" value="Rossmann-like_a/b/a_fold"/>
</dbReference>
<dbReference type="GO" id="GO:0005886">
    <property type="term" value="C:plasma membrane"/>
    <property type="evidence" value="ECO:0007669"/>
    <property type="project" value="TreeGrafter"/>
</dbReference>
<dbReference type="InterPro" id="IPR051599">
    <property type="entry name" value="Cell_Envelope_Assoc"/>
</dbReference>
<dbReference type="AlphaFoldDB" id="A0A1G1Y1R0"/>
<dbReference type="PANTHER" id="PTHR30336">
    <property type="entry name" value="INNER MEMBRANE PROTEIN, PROBABLE PERMEASE"/>
    <property type="match status" value="1"/>
</dbReference>
<protein>
    <recommendedName>
        <fullName evidence="1">DUF218 domain-containing protein</fullName>
    </recommendedName>
</protein>
<dbReference type="GO" id="GO:0000270">
    <property type="term" value="P:peptidoglycan metabolic process"/>
    <property type="evidence" value="ECO:0007669"/>
    <property type="project" value="TreeGrafter"/>
</dbReference>
<feature type="domain" description="DUF218" evidence="1">
    <location>
        <begin position="4"/>
        <end position="139"/>
    </location>
</feature>
<dbReference type="Gene3D" id="3.40.50.620">
    <property type="entry name" value="HUPs"/>
    <property type="match status" value="1"/>
</dbReference>
<dbReference type="Pfam" id="PF02698">
    <property type="entry name" value="DUF218"/>
    <property type="match status" value="1"/>
</dbReference>
<gene>
    <name evidence="2" type="ORF">A2744_02400</name>
</gene>
<evidence type="ECO:0000259" key="1">
    <source>
        <dbReference type="Pfam" id="PF02698"/>
    </source>
</evidence>
<comment type="caution">
    <text evidence="2">The sequence shown here is derived from an EMBL/GenBank/DDBJ whole genome shotgun (WGS) entry which is preliminary data.</text>
</comment>
<name>A0A1G1Y1R0_9BACT</name>
<dbReference type="CDD" id="cd06259">
    <property type="entry name" value="YdcF-like"/>
    <property type="match status" value="1"/>
</dbReference>
<organism evidence="2 3">
    <name type="scientific">Candidatus Buchananbacteria bacterium RIFCSPHIGHO2_01_FULL_44_11</name>
    <dbReference type="NCBI Taxonomy" id="1797535"/>
    <lineage>
        <taxon>Bacteria</taxon>
        <taxon>Candidatus Buchananiibacteriota</taxon>
    </lineage>
</organism>